<feature type="domain" description="HMA" evidence="1">
    <location>
        <begin position="1"/>
        <end position="74"/>
    </location>
</feature>
<dbReference type="InterPro" id="IPR036163">
    <property type="entry name" value="HMA_dom_sf"/>
</dbReference>
<dbReference type="RefSeq" id="WP_237262585.1">
    <property type="nucleotide sequence ID" value="NZ_AP024202.1"/>
</dbReference>
<dbReference type="Gene3D" id="3.30.70.100">
    <property type="match status" value="1"/>
</dbReference>
<protein>
    <recommendedName>
        <fullName evidence="1">HMA domain-containing protein</fullName>
    </recommendedName>
</protein>
<accession>A0ABM7MBB6</accession>
<dbReference type="CDD" id="cd00371">
    <property type="entry name" value="HMA"/>
    <property type="match status" value="1"/>
</dbReference>
<dbReference type="Proteomes" id="UP001054820">
    <property type="component" value="Chromosome"/>
</dbReference>
<proteinExistence type="predicted"/>
<dbReference type="PROSITE" id="PS50846">
    <property type="entry name" value="HMA_2"/>
    <property type="match status" value="1"/>
</dbReference>
<reference evidence="2" key="1">
    <citation type="journal article" date="2022" name="Arch. Microbiol.">
        <title>Thiomicrorhabdus immobilis sp. nov., a mesophilic sulfur-oxidizing bacterium isolated from sediment of a brackish lake in northern Japan.</title>
        <authorList>
            <person name="Kojima H."/>
            <person name="Mochizuki J."/>
            <person name="Kanda M."/>
            <person name="Watanabe T."/>
            <person name="Fukui M."/>
        </authorList>
    </citation>
    <scope>NUCLEOTIDE SEQUENCE</scope>
    <source>
        <strain evidence="2">Am19</strain>
    </source>
</reference>
<sequence>MAISIAVENIKCGGCANSIKQKLTAIEAVQAVDVDIEAGLVSFEIDDQQVSQENSEQVLSAVKQQLASMGYPEVGSVEGLKAVGAKAKSFVSCAVGKMTDSSSDADK</sequence>
<gene>
    <name evidence="2" type="ORF">THMIRHAM_04340</name>
</gene>
<evidence type="ECO:0000313" key="2">
    <source>
        <dbReference type="EMBL" id="BCN92649.1"/>
    </source>
</evidence>
<dbReference type="EMBL" id="AP024202">
    <property type="protein sequence ID" value="BCN92649.1"/>
    <property type="molecule type" value="Genomic_DNA"/>
</dbReference>
<evidence type="ECO:0000313" key="3">
    <source>
        <dbReference type="Proteomes" id="UP001054820"/>
    </source>
</evidence>
<dbReference type="Pfam" id="PF00403">
    <property type="entry name" value="HMA"/>
    <property type="match status" value="1"/>
</dbReference>
<organism evidence="2 3">
    <name type="scientific">Thiomicrorhabdus immobilis</name>
    <dbReference type="NCBI Taxonomy" id="2791037"/>
    <lineage>
        <taxon>Bacteria</taxon>
        <taxon>Pseudomonadati</taxon>
        <taxon>Pseudomonadota</taxon>
        <taxon>Gammaproteobacteria</taxon>
        <taxon>Thiotrichales</taxon>
        <taxon>Piscirickettsiaceae</taxon>
        <taxon>Thiomicrorhabdus</taxon>
    </lineage>
</organism>
<evidence type="ECO:0000259" key="1">
    <source>
        <dbReference type="PROSITE" id="PS50846"/>
    </source>
</evidence>
<dbReference type="SUPFAM" id="SSF55008">
    <property type="entry name" value="HMA, heavy metal-associated domain"/>
    <property type="match status" value="1"/>
</dbReference>
<keyword evidence="3" id="KW-1185">Reference proteome</keyword>
<dbReference type="InterPro" id="IPR006121">
    <property type="entry name" value="HMA_dom"/>
</dbReference>
<name>A0ABM7MBB6_9GAMM</name>